<dbReference type="SUPFAM" id="SSF54975">
    <property type="entry name" value="Acylphosphatase/BLUF domain-like"/>
    <property type="match status" value="1"/>
</dbReference>
<protein>
    <submittedName>
        <fullName evidence="2">BLUF domain-containing protein</fullName>
    </submittedName>
</protein>
<proteinExistence type="predicted"/>
<organism evidence="2 3">
    <name type="scientific">Qipengyuania spongiae</name>
    <dbReference type="NCBI Taxonomy" id="2909673"/>
    <lineage>
        <taxon>Bacteria</taxon>
        <taxon>Pseudomonadati</taxon>
        <taxon>Pseudomonadota</taxon>
        <taxon>Alphaproteobacteria</taxon>
        <taxon>Sphingomonadales</taxon>
        <taxon>Erythrobacteraceae</taxon>
        <taxon>Qipengyuania</taxon>
    </lineage>
</organism>
<dbReference type="Proteomes" id="UP001065265">
    <property type="component" value="Chromosome"/>
</dbReference>
<evidence type="ECO:0000313" key="2">
    <source>
        <dbReference type="EMBL" id="UVI39985.1"/>
    </source>
</evidence>
<sequence length="129" mass="14567">MIASLLYASTAAEGLDSADVFKIVEDSSRRNPARDVTGFLIFDGSQFLQYVEGPQEALDGLLDVLNHDRRHHSVRVLHRAESEQRLFPRWAMRRAGATAEQELDTIRTARLPVGMMAEIDRFGTRRRAA</sequence>
<dbReference type="InterPro" id="IPR036046">
    <property type="entry name" value="Acylphosphatase-like_dom_sf"/>
</dbReference>
<feature type="domain" description="BLUF" evidence="1">
    <location>
        <begin position="2"/>
        <end position="93"/>
    </location>
</feature>
<dbReference type="SMART" id="SM01034">
    <property type="entry name" value="BLUF"/>
    <property type="match status" value="1"/>
</dbReference>
<reference evidence="2" key="1">
    <citation type="submission" date="2022-02" db="EMBL/GenBank/DDBJ databases">
        <title>Qipengyuania spongiae sp. nov., isolated from marine sponge.</title>
        <authorList>
            <person name="Li Z."/>
            <person name="Zhang M."/>
        </authorList>
    </citation>
    <scope>NUCLEOTIDE SEQUENCE</scope>
    <source>
        <strain evidence="2">PHS-Z21</strain>
    </source>
</reference>
<gene>
    <name evidence="2" type="ORF">L1F33_03230</name>
</gene>
<keyword evidence="3" id="KW-1185">Reference proteome</keyword>
<name>A0ABY5T079_9SPHN</name>
<evidence type="ECO:0000259" key="1">
    <source>
        <dbReference type="PROSITE" id="PS50925"/>
    </source>
</evidence>
<dbReference type="InterPro" id="IPR007024">
    <property type="entry name" value="BLUF_domain"/>
</dbReference>
<accession>A0ABY5T079</accession>
<dbReference type="EMBL" id="CP092471">
    <property type="protein sequence ID" value="UVI39985.1"/>
    <property type="molecule type" value="Genomic_DNA"/>
</dbReference>
<dbReference type="Gene3D" id="3.30.70.100">
    <property type="match status" value="1"/>
</dbReference>
<dbReference type="RefSeq" id="WP_265559850.1">
    <property type="nucleotide sequence ID" value="NZ_CP092471.1"/>
</dbReference>
<evidence type="ECO:0000313" key="3">
    <source>
        <dbReference type="Proteomes" id="UP001065265"/>
    </source>
</evidence>
<dbReference type="Pfam" id="PF04940">
    <property type="entry name" value="BLUF"/>
    <property type="match status" value="1"/>
</dbReference>
<dbReference type="PROSITE" id="PS50925">
    <property type="entry name" value="BLUF"/>
    <property type="match status" value="1"/>
</dbReference>